<organism evidence="2 3">
    <name type="scientific">Tanacetum coccineum</name>
    <dbReference type="NCBI Taxonomy" id="301880"/>
    <lineage>
        <taxon>Eukaryota</taxon>
        <taxon>Viridiplantae</taxon>
        <taxon>Streptophyta</taxon>
        <taxon>Embryophyta</taxon>
        <taxon>Tracheophyta</taxon>
        <taxon>Spermatophyta</taxon>
        <taxon>Magnoliopsida</taxon>
        <taxon>eudicotyledons</taxon>
        <taxon>Gunneridae</taxon>
        <taxon>Pentapetalae</taxon>
        <taxon>asterids</taxon>
        <taxon>campanulids</taxon>
        <taxon>Asterales</taxon>
        <taxon>Asteraceae</taxon>
        <taxon>Asteroideae</taxon>
        <taxon>Anthemideae</taxon>
        <taxon>Anthemidinae</taxon>
        <taxon>Tanacetum</taxon>
    </lineage>
</organism>
<evidence type="ECO:0000313" key="2">
    <source>
        <dbReference type="EMBL" id="GJT87863.1"/>
    </source>
</evidence>
<name>A0ABQ5HL70_9ASTR</name>
<evidence type="ECO:0000313" key="3">
    <source>
        <dbReference type="Proteomes" id="UP001151760"/>
    </source>
</evidence>
<proteinExistence type="predicted"/>
<dbReference type="EMBL" id="BQNB010019675">
    <property type="protein sequence ID" value="GJT87863.1"/>
    <property type="molecule type" value="Genomic_DNA"/>
</dbReference>
<gene>
    <name evidence="2" type="ORF">Tco_1069580</name>
</gene>
<evidence type="ECO:0000256" key="1">
    <source>
        <dbReference type="SAM" id="MobiDB-lite"/>
    </source>
</evidence>
<accession>A0ABQ5HL70</accession>
<evidence type="ECO:0008006" key="4">
    <source>
        <dbReference type="Google" id="ProtNLM"/>
    </source>
</evidence>
<feature type="compositionally biased region" description="Polar residues" evidence="1">
    <location>
        <begin position="106"/>
        <end position="116"/>
    </location>
</feature>
<protein>
    <recommendedName>
        <fullName evidence="4">Reverse transcriptase domain-containing protein</fullName>
    </recommendedName>
</protein>
<dbReference type="Proteomes" id="UP001151760">
    <property type="component" value="Unassembled WGS sequence"/>
</dbReference>
<feature type="region of interest" description="Disordered" evidence="1">
    <location>
        <begin position="104"/>
        <end position="127"/>
    </location>
</feature>
<reference evidence="2" key="1">
    <citation type="journal article" date="2022" name="Int. J. Mol. Sci.">
        <title>Draft Genome of Tanacetum Coccineum: Genomic Comparison of Closely Related Tanacetum-Family Plants.</title>
        <authorList>
            <person name="Yamashiro T."/>
            <person name="Shiraishi A."/>
            <person name="Nakayama K."/>
            <person name="Satake H."/>
        </authorList>
    </citation>
    <scope>NUCLEOTIDE SEQUENCE</scope>
</reference>
<sequence>MKTIHVQFDELTEHMAPVHLSTRPKPNLLTPGEISLGLVPNLVPVAPYVPPTNKDLEILFQPMFDEYFEPPIVERPFKFQLFQSIHLRLQELIKMHRLQVIHRHPQSTSPISQQGVAQLDPTIEDNL</sequence>
<keyword evidence="3" id="KW-1185">Reference proteome</keyword>
<comment type="caution">
    <text evidence="2">The sequence shown here is derived from an EMBL/GenBank/DDBJ whole genome shotgun (WGS) entry which is preliminary data.</text>
</comment>
<reference evidence="2" key="2">
    <citation type="submission" date="2022-01" db="EMBL/GenBank/DDBJ databases">
        <authorList>
            <person name="Yamashiro T."/>
            <person name="Shiraishi A."/>
            <person name="Satake H."/>
            <person name="Nakayama K."/>
        </authorList>
    </citation>
    <scope>NUCLEOTIDE SEQUENCE</scope>
</reference>